<dbReference type="OrthoDB" id="9800193at2"/>
<dbReference type="Pfam" id="PF13508">
    <property type="entry name" value="Acetyltransf_7"/>
    <property type="match status" value="1"/>
</dbReference>
<protein>
    <submittedName>
        <fullName evidence="2">Acetyltransferase, gnat family</fullName>
    </submittedName>
</protein>
<keyword evidence="3" id="KW-1185">Reference proteome</keyword>
<proteinExistence type="predicted"/>
<dbReference type="InterPro" id="IPR000182">
    <property type="entry name" value="GNAT_dom"/>
</dbReference>
<dbReference type="GO" id="GO:0016747">
    <property type="term" value="F:acyltransferase activity, transferring groups other than amino-acyl groups"/>
    <property type="evidence" value="ECO:0007669"/>
    <property type="project" value="InterPro"/>
</dbReference>
<dbReference type="AlphaFoldDB" id="I6Z7C3"/>
<dbReference type="EMBL" id="CP003557">
    <property type="protein sequence ID" value="AFN75060.1"/>
    <property type="molecule type" value="Genomic_DNA"/>
</dbReference>
<sequence length="157" mass="18400">MIRKLQSDDRKRLVEIIDGTKNFSKEEKKIAVELIDEALEKDGVDNYNVFVYLEGSEIAGYHCIGRRPLTDGVFDLYWIVVDKKFQNKGIGKKLLDHAEEFAINNNGRWILAETSSQDNYNETRNFYFRNNYSIVAEIKDFYKPNDNLIVFGKYIKK</sequence>
<evidence type="ECO:0000313" key="2">
    <source>
        <dbReference type="EMBL" id="AFN75060.1"/>
    </source>
</evidence>
<accession>I6Z7C3</accession>
<dbReference type="eggNOG" id="COG0456">
    <property type="taxonomic scope" value="Bacteria"/>
</dbReference>
<dbReference type="PROSITE" id="PS51186">
    <property type="entry name" value="GNAT"/>
    <property type="match status" value="1"/>
</dbReference>
<organism evidence="2 3">
    <name type="scientific">Melioribacter roseus (strain DSM 23840 / JCM 17771 / VKM B-2668 / P3M-2)</name>
    <dbReference type="NCBI Taxonomy" id="1191523"/>
    <lineage>
        <taxon>Bacteria</taxon>
        <taxon>Pseudomonadati</taxon>
        <taxon>Ignavibacteriota</taxon>
        <taxon>Ignavibacteria</taxon>
        <taxon>Ignavibacteriales</taxon>
        <taxon>Melioribacteraceae</taxon>
        <taxon>Melioribacter</taxon>
    </lineage>
</organism>
<evidence type="ECO:0000313" key="3">
    <source>
        <dbReference type="Proteomes" id="UP000009011"/>
    </source>
</evidence>
<keyword evidence="2" id="KW-0808">Transferase</keyword>
<feature type="domain" description="N-acetyltransferase" evidence="1">
    <location>
        <begin position="1"/>
        <end position="156"/>
    </location>
</feature>
<dbReference type="InterPro" id="IPR016181">
    <property type="entry name" value="Acyl_CoA_acyltransferase"/>
</dbReference>
<dbReference type="KEGG" id="mro:MROS_1827"/>
<dbReference type="CDD" id="cd04301">
    <property type="entry name" value="NAT_SF"/>
    <property type="match status" value="1"/>
</dbReference>
<dbReference type="HOGENOM" id="CLU_115356_1_0_10"/>
<dbReference type="SUPFAM" id="SSF55729">
    <property type="entry name" value="Acyl-CoA N-acyltransferases (Nat)"/>
    <property type="match status" value="1"/>
</dbReference>
<dbReference type="Gene3D" id="3.40.630.30">
    <property type="match status" value="1"/>
</dbReference>
<dbReference type="RefSeq" id="WP_014856492.1">
    <property type="nucleotide sequence ID" value="NC_018178.1"/>
</dbReference>
<name>I6Z7C3_MELRP</name>
<dbReference type="Proteomes" id="UP000009011">
    <property type="component" value="Chromosome"/>
</dbReference>
<reference evidence="2 3" key="1">
    <citation type="journal article" date="2013" name="PLoS ONE">
        <title>Genomic analysis of Melioribacter roseus, facultatively anaerobic organotrophic bacterium representing a novel deep lineage within Bacteriodetes/Chlorobi group.</title>
        <authorList>
            <person name="Kadnikov V.V."/>
            <person name="Mardanov A.V."/>
            <person name="Podosokorskaya O.A."/>
            <person name="Gavrilov S.N."/>
            <person name="Kublanov I.V."/>
            <person name="Beletsky A.V."/>
            <person name="Bonch-Osmolovskaya E.A."/>
            <person name="Ravin N.V."/>
        </authorList>
    </citation>
    <scope>NUCLEOTIDE SEQUENCE [LARGE SCALE GENOMIC DNA]</scope>
    <source>
        <strain evidence="3">JCM 17771 / P3M-2</strain>
    </source>
</reference>
<dbReference type="STRING" id="1191523.MROS_1827"/>
<gene>
    <name evidence="2" type="ordered locus">MROS_1827</name>
</gene>
<evidence type="ECO:0000259" key="1">
    <source>
        <dbReference type="PROSITE" id="PS51186"/>
    </source>
</evidence>